<keyword evidence="8" id="KW-0418">Kinase</keyword>
<dbReference type="GeneID" id="94837131"/>
<dbReference type="PANTHER" id="PTHR24346">
    <property type="entry name" value="MAP/MICROTUBULE AFFINITY-REGULATING KINASE"/>
    <property type="match status" value="1"/>
</dbReference>
<dbReference type="AlphaFoldDB" id="A0A1J4KI83"/>
<dbReference type="PROSITE" id="PS00107">
    <property type="entry name" value="PROTEIN_KINASE_ATP"/>
    <property type="match status" value="1"/>
</dbReference>
<dbReference type="Gene3D" id="1.10.510.10">
    <property type="entry name" value="Transferase(Phosphotransferase) domain 1"/>
    <property type="match status" value="1"/>
</dbReference>
<dbReference type="InterPro" id="IPR011009">
    <property type="entry name" value="Kinase-like_dom_sf"/>
</dbReference>
<evidence type="ECO:0000256" key="6">
    <source>
        <dbReference type="SAM" id="MobiDB-lite"/>
    </source>
</evidence>
<dbReference type="InterPro" id="IPR000719">
    <property type="entry name" value="Prot_kinase_dom"/>
</dbReference>
<reference evidence="8" key="1">
    <citation type="submission" date="2016-10" db="EMBL/GenBank/DDBJ databases">
        <authorList>
            <person name="Benchimol M."/>
            <person name="Almeida L.G."/>
            <person name="Vasconcelos A.T."/>
            <person name="Perreira-Neves A."/>
            <person name="Rosa I.A."/>
            <person name="Tasca T."/>
            <person name="Bogo M.R."/>
            <person name="de Souza W."/>
        </authorList>
    </citation>
    <scope>NUCLEOTIDE SEQUENCE [LARGE SCALE GENOMIC DNA]</scope>
    <source>
        <strain evidence="8">K</strain>
    </source>
</reference>
<dbReference type="PANTHER" id="PTHR24346:SF30">
    <property type="entry name" value="MATERNAL EMBRYONIC LEUCINE ZIPPER KINASE"/>
    <property type="match status" value="1"/>
</dbReference>
<dbReference type="OrthoDB" id="10252354at2759"/>
<dbReference type="RefSeq" id="XP_068362181.1">
    <property type="nucleotide sequence ID" value="XM_068502427.1"/>
</dbReference>
<dbReference type="Proteomes" id="UP000179807">
    <property type="component" value="Unassembled WGS sequence"/>
</dbReference>
<proteinExistence type="inferred from homology"/>
<evidence type="ECO:0000256" key="5">
    <source>
        <dbReference type="RuleBase" id="RU000304"/>
    </source>
</evidence>
<dbReference type="PROSITE" id="PS50011">
    <property type="entry name" value="PROTEIN_KINASE_DOM"/>
    <property type="match status" value="1"/>
</dbReference>
<dbReference type="PRINTS" id="PR00109">
    <property type="entry name" value="TYRKINASE"/>
</dbReference>
<dbReference type="FunFam" id="1.10.510.10:FF:000571">
    <property type="entry name" value="Maternal embryonic leucine zipper kinase"/>
    <property type="match status" value="1"/>
</dbReference>
<dbReference type="GO" id="GO:0005524">
    <property type="term" value="F:ATP binding"/>
    <property type="evidence" value="ECO:0007669"/>
    <property type="project" value="UniProtKB-UniRule"/>
</dbReference>
<organism evidence="8 9">
    <name type="scientific">Tritrichomonas foetus</name>
    <dbReference type="NCBI Taxonomy" id="1144522"/>
    <lineage>
        <taxon>Eukaryota</taxon>
        <taxon>Metamonada</taxon>
        <taxon>Parabasalia</taxon>
        <taxon>Tritrichomonadida</taxon>
        <taxon>Tritrichomonadidae</taxon>
        <taxon>Tritrichomonas</taxon>
    </lineage>
</organism>
<dbReference type="GO" id="GO:0035556">
    <property type="term" value="P:intracellular signal transduction"/>
    <property type="evidence" value="ECO:0007669"/>
    <property type="project" value="TreeGrafter"/>
</dbReference>
<accession>A0A1J4KI83</accession>
<comment type="similarity">
    <text evidence="5">Belongs to the protein kinase superfamily.</text>
</comment>
<feature type="region of interest" description="Disordered" evidence="6">
    <location>
        <begin position="317"/>
        <end position="342"/>
    </location>
</feature>
<dbReference type="InterPro" id="IPR017441">
    <property type="entry name" value="Protein_kinase_ATP_BS"/>
</dbReference>
<dbReference type="GO" id="GO:0005737">
    <property type="term" value="C:cytoplasm"/>
    <property type="evidence" value="ECO:0007669"/>
    <property type="project" value="TreeGrafter"/>
</dbReference>
<dbReference type="InterPro" id="IPR001245">
    <property type="entry name" value="Ser-Thr/Tyr_kinase_cat_dom"/>
</dbReference>
<dbReference type="PROSITE" id="PS00108">
    <property type="entry name" value="PROTEIN_KINASE_ST"/>
    <property type="match status" value="1"/>
</dbReference>
<sequence>MTLKNYQILGKIGEGTFSHVVKAYSKEHGLIVAIKVLQNNSSEYSEIKKEISIMSHLSHPIIPKYYESFVENDSTFIVMEYIEGTNLLEFVNNHNGIPESLAKKIFCQILSGIEYIHSKNIMHRDLKAENILINTIMNVKIIDFGMSKNSYNSLFNSFCGSVPYCAPERIVAQPYSFSADIWSLGIILFSMVACQLPFYHEDQQMLGICIVQEDPEYDDDMSPELVSLLSRILEKDPNKRICLREIIEHPFIKNEYRLVQKKIEILLSVKNQKTTIARRSTITNSNCVLDQLKLKKGSIMKPMNVIMTPKRSFLKLKPSKKRRDPFSHSMGEIPRPTNFRHD</sequence>
<keyword evidence="3 4" id="KW-0067">ATP-binding</keyword>
<dbReference type="InterPro" id="IPR008271">
    <property type="entry name" value="Ser/Thr_kinase_AS"/>
</dbReference>
<gene>
    <name evidence="8" type="ORF">TRFO_22215</name>
</gene>
<keyword evidence="2 4" id="KW-0547">Nucleotide-binding</keyword>
<feature type="binding site" evidence="4">
    <location>
        <position position="35"/>
    </location>
    <ligand>
        <name>ATP</name>
        <dbReference type="ChEBI" id="CHEBI:30616"/>
    </ligand>
</feature>
<comment type="caution">
    <text evidence="8">The sequence shown here is derived from an EMBL/GenBank/DDBJ whole genome shotgun (WGS) entry which is preliminary data.</text>
</comment>
<evidence type="ECO:0000259" key="7">
    <source>
        <dbReference type="PROSITE" id="PS50011"/>
    </source>
</evidence>
<keyword evidence="8" id="KW-0808">Transferase</keyword>
<evidence type="ECO:0000256" key="2">
    <source>
        <dbReference type="ARBA" id="ARBA00022741"/>
    </source>
</evidence>
<evidence type="ECO:0000256" key="3">
    <source>
        <dbReference type="ARBA" id="ARBA00022840"/>
    </source>
</evidence>
<dbReference type="GO" id="GO:0004674">
    <property type="term" value="F:protein serine/threonine kinase activity"/>
    <property type="evidence" value="ECO:0007669"/>
    <property type="project" value="UniProtKB-KW"/>
</dbReference>
<keyword evidence="1 5" id="KW-0723">Serine/threonine-protein kinase</keyword>
<dbReference type="Pfam" id="PF00069">
    <property type="entry name" value="Pkinase"/>
    <property type="match status" value="1"/>
</dbReference>
<evidence type="ECO:0000313" key="8">
    <source>
        <dbReference type="EMBL" id="OHT09045.1"/>
    </source>
</evidence>
<dbReference type="SUPFAM" id="SSF56112">
    <property type="entry name" value="Protein kinase-like (PK-like)"/>
    <property type="match status" value="1"/>
</dbReference>
<protein>
    <submittedName>
        <fullName evidence="8">AGC family protein kinase</fullName>
    </submittedName>
</protein>
<name>A0A1J4KI83_9EUKA</name>
<feature type="domain" description="Protein kinase" evidence="7">
    <location>
        <begin position="6"/>
        <end position="252"/>
    </location>
</feature>
<dbReference type="FunFam" id="3.30.200.20:FF:000042">
    <property type="entry name" value="Aurora kinase A"/>
    <property type="match status" value="1"/>
</dbReference>
<evidence type="ECO:0000256" key="4">
    <source>
        <dbReference type="PROSITE-ProRule" id="PRU10141"/>
    </source>
</evidence>
<evidence type="ECO:0000313" key="9">
    <source>
        <dbReference type="Proteomes" id="UP000179807"/>
    </source>
</evidence>
<keyword evidence="9" id="KW-1185">Reference proteome</keyword>
<evidence type="ECO:0000256" key="1">
    <source>
        <dbReference type="ARBA" id="ARBA00022527"/>
    </source>
</evidence>
<dbReference type="VEuPathDB" id="TrichDB:TRFO_22215"/>
<dbReference type="EMBL" id="MLAK01000650">
    <property type="protein sequence ID" value="OHT09045.1"/>
    <property type="molecule type" value="Genomic_DNA"/>
</dbReference>
<dbReference type="SMART" id="SM00220">
    <property type="entry name" value="S_TKc"/>
    <property type="match status" value="1"/>
</dbReference>